<reference evidence="1 2" key="1">
    <citation type="submission" date="2019-01" db="EMBL/GenBank/DDBJ databases">
        <title>Whole Genome of Ornithobacterium rhinotracheale FARPER-174b.</title>
        <authorList>
            <person name="Tataje-Lavanda L.A."/>
            <person name="Montalvan A."/>
            <person name="Montesinos R."/>
            <person name="Zimic M."/>
            <person name="Fernandez-Sanchez M."/>
            <person name="Fernandez-Diaz M."/>
        </authorList>
    </citation>
    <scope>NUCLEOTIDE SEQUENCE [LARGE SCALE GENOMIC DNA]</scope>
    <source>
        <strain evidence="1 2">FARPER-174b</strain>
    </source>
</reference>
<evidence type="ECO:0000313" key="1">
    <source>
        <dbReference type="EMBL" id="QAR31443.1"/>
    </source>
</evidence>
<accession>A0A3R5XVA2</accession>
<evidence type="ECO:0000313" key="2">
    <source>
        <dbReference type="Proteomes" id="UP000287701"/>
    </source>
</evidence>
<gene>
    <name evidence="1" type="ORF">EQP59_08885</name>
</gene>
<organism evidence="1 2">
    <name type="scientific">Ornithobacterium rhinotracheale</name>
    <dbReference type="NCBI Taxonomy" id="28251"/>
    <lineage>
        <taxon>Bacteria</taxon>
        <taxon>Pseudomonadati</taxon>
        <taxon>Bacteroidota</taxon>
        <taxon>Flavobacteriia</taxon>
        <taxon>Flavobacteriales</taxon>
        <taxon>Weeksellaceae</taxon>
        <taxon>Ornithobacterium</taxon>
    </lineage>
</organism>
<dbReference type="EMBL" id="CP035107">
    <property type="protein sequence ID" value="QAR31443.1"/>
    <property type="molecule type" value="Genomic_DNA"/>
</dbReference>
<sequence>MISEYFTTFPPKARLWIFMGERSFSPEEEKFIDEKLNNFLPEWNAHGKEMKAEFKILYHQFIVLVADESFTVASGCSIDSLTRVFKSLEQDLNLKLTNRMLIPFKADDKIETLTLKAFSQAVKNKEISSETIVFDNSVANLQDFQQKWKLPLVQSWAKKFL</sequence>
<dbReference type="RefSeq" id="WP_128501872.1">
    <property type="nucleotide sequence ID" value="NZ_CP035107.1"/>
</dbReference>
<protein>
    <submittedName>
        <fullName evidence="1">ABC transporter ATPase</fullName>
    </submittedName>
</protein>
<dbReference type="AlphaFoldDB" id="A0A3R5XVA2"/>
<name>A0A3R5XVA2_ORNRH</name>
<dbReference type="OrthoDB" id="978691at2"/>
<dbReference type="Proteomes" id="UP000287701">
    <property type="component" value="Chromosome"/>
</dbReference>
<proteinExistence type="predicted"/>